<protein>
    <submittedName>
        <fullName evidence="1">Uncharacterized protein</fullName>
    </submittedName>
</protein>
<evidence type="ECO:0000313" key="2">
    <source>
        <dbReference type="Proteomes" id="UP000053989"/>
    </source>
</evidence>
<name>A0A0C2ZBU4_9AGAM</name>
<organism evidence="1 2">
    <name type="scientific">Scleroderma citrinum Foug A</name>
    <dbReference type="NCBI Taxonomy" id="1036808"/>
    <lineage>
        <taxon>Eukaryota</taxon>
        <taxon>Fungi</taxon>
        <taxon>Dikarya</taxon>
        <taxon>Basidiomycota</taxon>
        <taxon>Agaricomycotina</taxon>
        <taxon>Agaricomycetes</taxon>
        <taxon>Agaricomycetidae</taxon>
        <taxon>Boletales</taxon>
        <taxon>Sclerodermatineae</taxon>
        <taxon>Sclerodermataceae</taxon>
        <taxon>Scleroderma</taxon>
    </lineage>
</organism>
<dbReference type="InParanoid" id="A0A0C2ZBU4"/>
<dbReference type="Proteomes" id="UP000053989">
    <property type="component" value="Unassembled WGS sequence"/>
</dbReference>
<dbReference type="AlphaFoldDB" id="A0A0C2ZBU4"/>
<accession>A0A0C2ZBU4</accession>
<dbReference type="HOGENOM" id="CLU_2887129_0_0_1"/>
<sequence length="63" mass="7021">MKFVFLPTLNEQCSPSWLRITSGPSSSRYGLLPRGLQDTLFMVVSMRADTFRDGLGRVNLGSI</sequence>
<dbReference type="EMBL" id="KN822407">
    <property type="protein sequence ID" value="KIM50497.1"/>
    <property type="molecule type" value="Genomic_DNA"/>
</dbReference>
<proteinExistence type="predicted"/>
<evidence type="ECO:0000313" key="1">
    <source>
        <dbReference type="EMBL" id="KIM50497.1"/>
    </source>
</evidence>
<gene>
    <name evidence="1" type="ORF">SCLCIDRAFT_1225321</name>
</gene>
<reference evidence="2" key="2">
    <citation type="submission" date="2015-01" db="EMBL/GenBank/DDBJ databases">
        <title>Evolutionary Origins and Diversification of the Mycorrhizal Mutualists.</title>
        <authorList>
            <consortium name="DOE Joint Genome Institute"/>
            <consortium name="Mycorrhizal Genomics Consortium"/>
            <person name="Kohler A."/>
            <person name="Kuo A."/>
            <person name="Nagy L.G."/>
            <person name="Floudas D."/>
            <person name="Copeland A."/>
            <person name="Barry K.W."/>
            <person name="Cichocki N."/>
            <person name="Veneault-Fourrey C."/>
            <person name="LaButti K."/>
            <person name="Lindquist E.A."/>
            <person name="Lipzen A."/>
            <person name="Lundell T."/>
            <person name="Morin E."/>
            <person name="Murat C."/>
            <person name="Riley R."/>
            <person name="Ohm R."/>
            <person name="Sun H."/>
            <person name="Tunlid A."/>
            <person name="Henrissat B."/>
            <person name="Grigoriev I.V."/>
            <person name="Hibbett D.S."/>
            <person name="Martin F."/>
        </authorList>
    </citation>
    <scope>NUCLEOTIDE SEQUENCE [LARGE SCALE GENOMIC DNA]</scope>
    <source>
        <strain evidence="2">Foug A</strain>
    </source>
</reference>
<reference evidence="1 2" key="1">
    <citation type="submission" date="2014-04" db="EMBL/GenBank/DDBJ databases">
        <authorList>
            <consortium name="DOE Joint Genome Institute"/>
            <person name="Kuo A."/>
            <person name="Kohler A."/>
            <person name="Nagy L.G."/>
            <person name="Floudas D."/>
            <person name="Copeland A."/>
            <person name="Barry K.W."/>
            <person name="Cichocki N."/>
            <person name="Veneault-Fourrey C."/>
            <person name="LaButti K."/>
            <person name="Lindquist E.A."/>
            <person name="Lipzen A."/>
            <person name="Lundell T."/>
            <person name="Morin E."/>
            <person name="Murat C."/>
            <person name="Sun H."/>
            <person name="Tunlid A."/>
            <person name="Henrissat B."/>
            <person name="Grigoriev I.V."/>
            <person name="Hibbett D.S."/>
            <person name="Martin F."/>
            <person name="Nordberg H.P."/>
            <person name="Cantor M.N."/>
            <person name="Hua S.X."/>
        </authorList>
    </citation>
    <scope>NUCLEOTIDE SEQUENCE [LARGE SCALE GENOMIC DNA]</scope>
    <source>
        <strain evidence="1 2">Foug A</strain>
    </source>
</reference>
<keyword evidence="2" id="KW-1185">Reference proteome</keyword>